<feature type="non-terminal residue" evidence="2">
    <location>
        <position position="1"/>
    </location>
</feature>
<feature type="domain" description="Right handed beta helix" evidence="1">
    <location>
        <begin position="2"/>
        <end position="72"/>
    </location>
</feature>
<organism evidence="2">
    <name type="scientific">marine sediment metagenome</name>
    <dbReference type="NCBI Taxonomy" id="412755"/>
    <lineage>
        <taxon>unclassified sequences</taxon>
        <taxon>metagenomes</taxon>
        <taxon>ecological metagenomes</taxon>
    </lineage>
</organism>
<reference evidence="2" key="1">
    <citation type="journal article" date="2014" name="Front. Microbiol.">
        <title>High frequency of phylogenetically diverse reductive dehalogenase-homologous genes in deep subseafloor sedimentary metagenomes.</title>
        <authorList>
            <person name="Kawai M."/>
            <person name="Futagami T."/>
            <person name="Toyoda A."/>
            <person name="Takaki Y."/>
            <person name="Nishi S."/>
            <person name="Hori S."/>
            <person name="Arai W."/>
            <person name="Tsubouchi T."/>
            <person name="Morono Y."/>
            <person name="Uchiyama I."/>
            <person name="Ito T."/>
            <person name="Fujiyama A."/>
            <person name="Inagaki F."/>
            <person name="Takami H."/>
        </authorList>
    </citation>
    <scope>NUCLEOTIDE SEQUENCE</scope>
    <source>
        <strain evidence="2">Expedition CK06-06</strain>
    </source>
</reference>
<evidence type="ECO:0000313" key="2">
    <source>
        <dbReference type="EMBL" id="GAJ22647.1"/>
    </source>
</evidence>
<gene>
    <name evidence="2" type="ORF">S12H4_60435</name>
</gene>
<dbReference type="InterPro" id="IPR011050">
    <property type="entry name" value="Pectin_lyase_fold/virulence"/>
</dbReference>
<dbReference type="NCBIfam" id="TIGR03804">
    <property type="entry name" value="para_beta_helix"/>
    <property type="match status" value="3"/>
</dbReference>
<protein>
    <recommendedName>
        <fullName evidence="1">Right handed beta helix domain-containing protein</fullName>
    </recommendedName>
</protein>
<comment type="caution">
    <text evidence="2">The sequence shown here is derived from an EMBL/GenBank/DDBJ whole genome shotgun (WGS) entry which is preliminary data.</text>
</comment>
<dbReference type="Gene3D" id="2.160.20.10">
    <property type="entry name" value="Single-stranded right-handed beta-helix, Pectin lyase-like"/>
    <property type="match status" value="1"/>
</dbReference>
<evidence type="ECO:0000259" key="1">
    <source>
        <dbReference type="Pfam" id="PF13229"/>
    </source>
</evidence>
<dbReference type="InterPro" id="IPR012334">
    <property type="entry name" value="Pectin_lyas_fold"/>
</dbReference>
<dbReference type="EMBL" id="BARW01039777">
    <property type="protein sequence ID" value="GAJ22647.1"/>
    <property type="molecule type" value="Genomic_DNA"/>
</dbReference>
<name>X1VQP4_9ZZZZ</name>
<sequence length="108" mass="11788">SGNEIKGNGASGISTYGPGRNTIINNIISGNGGAGIALRSSSGDVVTGNIITDNTGAAGITLSNATNATVENKQPHYYYHRGYNPTNQGPVDWFDFRRRLLWWRLFWW</sequence>
<dbReference type="SMART" id="SM00710">
    <property type="entry name" value="PbH1"/>
    <property type="match status" value="2"/>
</dbReference>
<accession>X1VQP4</accession>
<dbReference type="SUPFAM" id="SSF51126">
    <property type="entry name" value="Pectin lyase-like"/>
    <property type="match status" value="1"/>
</dbReference>
<dbReference type="InterPro" id="IPR022441">
    <property type="entry name" value="Para_beta_helix_rpt-2"/>
</dbReference>
<dbReference type="InterPro" id="IPR006626">
    <property type="entry name" value="PbH1"/>
</dbReference>
<proteinExistence type="predicted"/>
<dbReference type="InterPro" id="IPR039448">
    <property type="entry name" value="Beta_helix"/>
</dbReference>
<dbReference type="Pfam" id="PF13229">
    <property type="entry name" value="Beta_helix"/>
    <property type="match status" value="1"/>
</dbReference>
<dbReference type="AlphaFoldDB" id="X1VQP4"/>